<name>A0A0T5NSL1_9RHOB</name>
<evidence type="ECO:0000313" key="1">
    <source>
        <dbReference type="EMBL" id="KRS11938.1"/>
    </source>
</evidence>
<accession>A0A0T5NSL1</accession>
<evidence type="ECO:0000313" key="2">
    <source>
        <dbReference type="Proteomes" id="UP000051401"/>
    </source>
</evidence>
<gene>
    <name evidence="1" type="ORF">XM52_28510</name>
</gene>
<comment type="caution">
    <text evidence="1">The sequence shown here is derived from an EMBL/GenBank/DDBJ whole genome shotgun (WGS) entry which is preliminary data.</text>
</comment>
<organism evidence="1 2">
    <name type="scientific">Roseovarius indicus</name>
    <dbReference type="NCBI Taxonomy" id="540747"/>
    <lineage>
        <taxon>Bacteria</taxon>
        <taxon>Pseudomonadati</taxon>
        <taxon>Pseudomonadota</taxon>
        <taxon>Alphaproteobacteria</taxon>
        <taxon>Rhodobacterales</taxon>
        <taxon>Roseobacteraceae</taxon>
        <taxon>Roseovarius</taxon>
    </lineage>
</organism>
<dbReference type="EMBL" id="LAXI01000049">
    <property type="protein sequence ID" value="KRS11938.1"/>
    <property type="molecule type" value="Genomic_DNA"/>
</dbReference>
<proteinExistence type="predicted"/>
<dbReference type="Proteomes" id="UP000051401">
    <property type="component" value="Unassembled WGS sequence"/>
</dbReference>
<dbReference type="AlphaFoldDB" id="A0A0T5NSL1"/>
<feature type="non-terminal residue" evidence="1">
    <location>
        <position position="1"/>
    </location>
</feature>
<dbReference type="RefSeq" id="WP_160325919.1">
    <property type="nucleotide sequence ID" value="NZ_LAXI01000049.1"/>
</dbReference>
<keyword evidence="2" id="KW-1185">Reference proteome</keyword>
<dbReference type="PATRIC" id="fig|540747.5.peg.4840"/>
<protein>
    <submittedName>
        <fullName evidence="1">Uncharacterized protein</fullName>
    </submittedName>
</protein>
<sequence length="88" mass="9952">KPHSILNRTLSELDGEYAGWIEFLGRHKTLVESGLADSPNATVRRKYSWLKNYHNAVIDENIANLEPGAMTEDGAPWETLFRGLRIEA</sequence>
<reference evidence="1 2" key="1">
    <citation type="submission" date="2015-04" db="EMBL/GenBank/DDBJ databases">
        <title>The draft genome sequence of Roseovarius indicus B108T.</title>
        <authorList>
            <person name="Li G."/>
            <person name="Lai Q."/>
            <person name="Shao Z."/>
            <person name="Yan P."/>
        </authorList>
    </citation>
    <scope>NUCLEOTIDE SEQUENCE [LARGE SCALE GENOMIC DNA]</scope>
    <source>
        <strain evidence="1 2">B108</strain>
    </source>
</reference>